<evidence type="ECO:0000313" key="7">
    <source>
        <dbReference type="Proteomes" id="UP000216448"/>
    </source>
</evidence>
<evidence type="ECO:0000256" key="3">
    <source>
        <dbReference type="ARBA" id="ARBA00022676"/>
    </source>
</evidence>
<dbReference type="Proteomes" id="UP000216448">
    <property type="component" value="Unassembled WGS sequence"/>
</dbReference>
<dbReference type="EMBL" id="NIBB01000105">
    <property type="protein sequence ID" value="PAB51902.1"/>
    <property type="molecule type" value="Genomic_DNA"/>
</dbReference>
<comment type="caution">
    <text evidence="6">The sequence shown here is derived from an EMBL/GenBank/DDBJ whole genome shotgun (WGS) entry which is preliminary data.</text>
</comment>
<comment type="similarity">
    <text evidence="2">Belongs to the glycosyltransferase 2 family.</text>
</comment>
<organism evidence="6 7">
    <name type="scientific">Lactobacillus johnsonii</name>
    <dbReference type="NCBI Taxonomy" id="33959"/>
    <lineage>
        <taxon>Bacteria</taxon>
        <taxon>Bacillati</taxon>
        <taxon>Bacillota</taxon>
        <taxon>Bacilli</taxon>
        <taxon>Lactobacillales</taxon>
        <taxon>Lactobacillaceae</taxon>
        <taxon>Lactobacillus</taxon>
    </lineage>
</organism>
<dbReference type="Pfam" id="PF00535">
    <property type="entry name" value="Glycos_transf_2"/>
    <property type="match status" value="1"/>
</dbReference>
<dbReference type="SUPFAM" id="SSF53448">
    <property type="entry name" value="Nucleotide-diphospho-sugar transferases"/>
    <property type="match status" value="1"/>
</dbReference>
<gene>
    <name evidence="6" type="ORF">A3P64_09545</name>
</gene>
<protein>
    <recommendedName>
        <fullName evidence="5">Glycosyltransferase 2-like domain-containing protein</fullName>
    </recommendedName>
</protein>
<feature type="domain" description="Glycosyltransferase 2-like" evidence="5">
    <location>
        <begin position="6"/>
        <end position="106"/>
    </location>
</feature>
<name>A0AAX0PSI7_LACJH</name>
<evidence type="ECO:0000256" key="4">
    <source>
        <dbReference type="ARBA" id="ARBA00022679"/>
    </source>
</evidence>
<keyword evidence="4" id="KW-0808">Transferase</keyword>
<dbReference type="InterPro" id="IPR001173">
    <property type="entry name" value="Glyco_trans_2-like"/>
</dbReference>
<dbReference type="InterPro" id="IPR029044">
    <property type="entry name" value="Nucleotide-diphossugar_trans"/>
</dbReference>
<evidence type="ECO:0000256" key="2">
    <source>
        <dbReference type="ARBA" id="ARBA00006739"/>
    </source>
</evidence>
<reference evidence="6 7" key="1">
    <citation type="submission" date="2017-05" db="EMBL/GenBank/DDBJ databases">
        <title>Lactobacillus johnsonii from commercial turkeys.</title>
        <authorList>
            <person name="Johnson T.J."/>
            <person name="Youmans B."/>
        </authorList>
    </citation>
    <scope>NUCLEOTIDE SEQUENCE [LARGE SCALE GENOMIC DNA]</scope>
    <source>
        <strain evidence="6 7">UMNLJ54</strain>
    </source>
</reference>
<accession>A0AAX0PSI7</accession>
<dbReference type="PANTHER" id="PTHR43179:SF12">
    <property type="entry name" value="GALACTOFURANOSYLTRANSFERASE GLFT2"/>
    <property type="match status" value="1"/>
</dbReference>
<dbReference type="PANTHER" id="PTHR43179">
    <property type="entry name" value="RHAMNOSYLTRANSFERASE WBBL"/>
    <property type="match status" value="1"/>
</dbReference>
<comment type="pathway">
    <text evidence="1">Cell wall biogenesis; cell wall polysaccharide biosynthesis.</text>
</comment>
<dbReference type="AlphaFoldDB" id="A0AAX0PSI7"/>
<dbReference type="Gene3D" id="3.90.550.10">
    <property type="entry name" value="Spore Coat Polysaccharide Biosynthesis Protein SpsA, Chain A"/>
    <property type="match status" value="1"/>
</dbReference>
<dbReference type="RefSeq" id="WP_095154697.1">
    <property type="nucleotide sequence ID" value="NZ_NIBB01000105.1"/>
</dbReference>
<evidence type="ECO:0000256" key="1">
    <source>
        <dbReference type="ARBA" id="ARBA00004776"/>
    </source>
</evidence>
<evidence type="ECO:0000259" key="5">
    <source>
        <dbReference type="Pfam" id="PF00535"/>
    </source>
</evidence>
<dbReference type="GO" id="GO:0016757">
    <property type="term" value="F:glycosyltransferase activity"/>
    <property type="evidence" value="ECO:0007669"/>
    <property type="project" value="UniProtKB-KW"/>
</dbReference>
<keyword evidence="3" id="KW-0328">Glycosyltransferase</keyword>
<evidence type="ECO:0000313" key="6">
    <source>
        <dbReference type="EMBL" id="PAB51902.1"/>
    </source>
</evidence>
<proteinExistence type="inferred from homology"/>
<sequence>MISKTTIVIITYNPNINNLNNVLSELNQVYHIVVSDNASQNIIDIKKLVDTFSNTELISSPSNAGIASAQNKAIRKVLNKAHYVFFLDQDSYISIESLRKLEKDMEILEKSDKEIGSVSAVPEIKNTNSKFEKTKEVISSGMLVPVSTLRKVGLMKDDFFIDMVDYEWCWRALKKGYSIYKDNQVIFNHQIGTEDRILGKIPIAPFRLYYVYRNTFYLLKKDYLPKNYAFKLRYGLFKQFIFNVVFCPNKDRRIRYILKGIKDGKSGKLGKIDE</sequence>